<accession>A0A4D5ZCM4</accession>
<keyword evidence="2" id="KW-1185">Reference proteome</keyword>
<name>A0A4D5ZCM4_9CAUD</name>
<proteinExistence type="predicted"/>
<gene>
    <name evidence="1" type="ORF">BcepSaruman_016</name>
</gene>
<reference evidence="1 2" key="1">
    <citation type="submission" date="2019-02" db="EMBL/GenBank/DDBJ databases">
        <title>Complete genome sequence of Burkholderia cenocepacia phage BcepSaruman.</title>
        <authorList>
            <person name="Park K."/>
            <person name="Liu M."/>
            <person name="Gill J."/>
        </authorList>
    </citation>
    <scope>NUCLEOTIDE SEQUENCE [LARGE SCALE GENOMIC DNA]</scope>
</reference>
<evidence type="ECO:0000313" key="1">
    <source>
        <dbReference type="EMBL" id="QBX06429.1"/>
    </source>
</evidence>
<sequence>MAIINLEAKGGKVYSADGDYTPWYPDAAEAHSYMYNGGALKEDGSCTISLSHVGLCLFDYERNGYDDSDWYMAVWNPEKGCREDILFATTRGWSYPCYGSKPDATPDVIAAHEAWKAKRAAEAQAQRESEAARKAAEQAAADAAVAAEIGCTVERVAALRDAMGDQYPACVTLLRTRNFRSAFRKSCADQIRAWLLDPAPKYPSPLSYKQRQYI</sequence>
<dbReference type="Proteomes" id="UP000296455">
    <property type="component" value="Segment"/>
</dbReference>
<protein>
    <submittedName>
        <fullName evidence="1">Uncharacterized protein</fullName>
    </submittedName>
</protein>
<evidence type="ECO:0000313" key="2">
    <source>
        <dbReference type="Proteomes" id="UP000296455"/>
    </source>
</evidence>
<dbReference type="EMBL" id="MK552140">
    <property type="protein sequence ID" value="QBX06429.1"/>
    <property type="molecule type" value="Genomic_DNA"/>
</dbReference>
<organism evidence="1 2">
    <name type="scientific">Burkholderia phage BcepSaruman</name>
    <dbReference type="NCBI Taxonomy" id="2530032"/>
    <lineage>
        <taxon>Viruses</taxon>
        <taxon>Duplodnaviria</taxon>
        <taxon>Heunggongvirae</taxon>
        <taxon>Uroviricota</taxon>
        <taxon>Caudoviricetes</taxon>
        <taxon>Sarumanvirus</taxon>
        <taxon>Sarumanvirus bcepsaruman</taxon>
    </lineage>
</organism>